<accession>A0A4Z1FX24</accession>
<reference evidence="1 2" key="1">
    <citation type="submission" date="2017-12" db="EMBL/GenBank/DDBJ databases">
        <title>Comparative genomics of Botrytis spp.</title>
        <authorList>
            <person name="Valero-Jimenez C.A."/>
            <person name="Tapia P."/>
            <person name="Veloso J."/>
            <person name="Silva-Moreno E."/>
            <person name="Staats M."/>
            <person name="Valdes J.H."/>
            <person name="Van Kan J.A.L."/>
        </authorList>
    </citation>
    <scope>NUCLEOTIDE SEQUENCE [LARGE SCALE GENOMIC DNA]</scope>
    <source>
        <strain evidence="1 2">Bp0003</strain>
    </source>
</reference>
<keyword evidence="2" id="KW-1185">Reference proteome</keyword>
<proteinExistence type="predicted"/>
<gene>
    <name evidence="1" type="ORF">BPAE_0015g00180</name>
</gene>
<organism evidence="1 2">
    <name type="scientific">Botrytis paeoniae</name>
    <dbReference type="NCBI Taxonomy" id="278948"/>
    <lineage>
        <taxon>Eukaryota</taxon>
        <taxon>Fungi</taxon>
        <taxon>Dikarya</taxon>
        <taxon>Ascomycota</taxon>
        <taxon>Pezizomycotina</taxon>
        <taxon>Leotiomycetes</taxon>
        <taxon>Helotiales</taxon>
        <taxon>Sclerotiniaceae</taxon>
        <taxon>Botrytis</taxon>
    </lineage>
</organism>
<comment type="caution">
    <text evidence="1">The sequence shown here is derived from an EMBL/GenBank/DDBJ whole genome shotgun (WGS) entry which is preliminary data.</text>
</comment>
<dbReference type="Proteomes" id="UP000297910">
    <property type="component" value="Unassembled WGS sequence"/>
</dbReference>
<sequence>MDIRISGRRFEKQFAYSGFVVVVDRNDDDKTSVASSHDDFVFPSMLTIIPKLALIPLFHC</sequence>
<evidence type="ECO:0000313" key="2">
    <source>
        <dbReference type="Proteomes" id="UP000297910"/>
    </source>
</evidence>
<protein>
    <submittedName>
        <fullName evidence="1">Uncharacterized protein</fullName>
    </submittedName>
</protein>
<evidence type="ECO:0000313" key="1">
    <source>
        <dbReference type="EMBL" id="TGO29374.1"/>
    </source>
</evidence>
<dbReference type="AlphaFoldDB" id="A0A4Z1FX24"/>
<name>A0A4Z1FX24_9HELO</name>
<dbReference type="EMBL" id="PQXI01000015">
    <property type="protein sequence ID" value="TGO29374.1"/>
    <property type="molecule type" value="Genomic_DNA"/>
</dbReference>